<dbReference type="AlphaFoldDB" id="A0AA43QJH5"/>
<dbReference type="InterPro" id="IPR008030">
    <property type="entry name" value="NmrA-like"/>
</dbReference>
<feature type="domain" description="NmrA-like" evidence="3">
    <location>
        <begin position="5"/>
        <end position="267"/>
    </location>
</feature>
<dbReference type="PANTHER" id="PTHR42748">
    <property type="entry name" value="NITROGEN METABOLITE REPRESSION PROTEIN NMRA FAMILY MEMBER"/>
    <property type="match status" value="1"/>
</dbReference>
<evidence type="ECO:0000256" key="1">
    <source>
        <dbReference type="ARBA" id="ARBA00006328"/>
    </source>
</evidence>
<dbReference type="GO" id="GO:0005634">
    <property type="term" value="C:nucleus"/>
    <property type="evidence" value="ECO:0007669"/>
    <property type="project" value="TreeGrafter"/>
</dbReference>
<keyword evidence="5" id="KW-1185">Reference proteome</keyword>
<dbReference type="InterPro" id="IPR036291">
    <property type="entry name" value="NAD(P)-bd_dom_sf"/>
</dbReference>
<organism evidence="4 5">
    <name type="scientific">Ramalina farinacea</name>
    <dbReference type="NCBI Taxonomy" id="258253"/>
    <lineage>
        <taxon>Eukaryota</taxon>
        <taxon>Fungi</taxon>
        <taxon>Dikarya</taxon>
        <taxon>Ascomycota</taxon>
        <taxon>Pezizomycotina</taxon>
        <taxon>Lecanoromycetes</taxon>
        <taxon>OSLEUM clade</taxon>
        <taxon>Lecanoromycetidae</taxon>
        <taxon>Lecanorales</taxon>
        <taxon>Lecanorineae</taxon>
        <taxon>Ramalinaceae</taxon>
        <taxon>Ramalina</taxon>
    </lineage>
</organism>
<dbReference type="Pfam" id="PF05368">
    <property type="entry name" value="NmrA"/>
    <property type="match status" value="1"/>
</dbReference>
<dbReference type="Proteomes" id="UP001161017">
    <property type="component" value="Unassembled WGS sequence"/>
</dbReference>
<evidence type="ECO:0000256" key="2">
    <source>
        <dbReference type="ARBA" id="ARBA00022857"/>
    </source>
</evidence>
<dbReference type="EMBL" id="JAPUFD010000006">
    <property type="protein sequence ID" value="MDI1487630.1"/>
    <property type="molecule type" value="Genomic_DNA"/>
</dbReference>
<evidence type="ECO:0000259" key="3">
    <source>
        <dbReference type="Pfam" id="PF05368"/>
    </source>
</evidence>
<comment type="similarity">
    <text evidence="1">Belongs to the NmrA-type oxidoreductase family.</text>
</comment>
<comment type="caution">
    <text evidence="4">The sequence shown here is derived from an EMBL/GenBank/DDBJ whole genome shotgun (WGS) entry which is preliminary data.</text>
</comment>
<evidence type="ECO:0000313" key="4">
    <source>
        <dbReference type="EMBL" id="MDI1487630.1"/>
    </source>
</evidence>
<gene>
    <name evidence="4" type="ORF">OHK93_006900</name>
</gene>
<keyword evidence="2" id="KW-0521">NADP</keyword>
<protein>
    <recommendedName>
        <fullName evidence="3">NmrA-like domain-containing protein</fullName>
    </recommendedName>
</protein>
<accession>A0AA43QJH5</accession>
<dbReference type="PANTHER" id="PTHR42748:SF25">
    <property type="entry name" value="NMRA FAMILY PROTEIN"/>
    <property type="match status" value="1"/>
</dbReference>
<reference evidence="4" key="1">
    <citation type="journal article" date="2023" name="Genome Biol. Evol.">
        <title>First Whole Genome Sequence and Flow Cytometry Genome Size Data for the Lichen-Forming Fungus Ramalina farinacea (Ascomycota).</title>
        <authorList>
            <person name="Llewellyn T."/>
            <person name="Mian S."/>
            <person name="Hill R."/>
            <person name="Leitch I.J."/>
            <person name="Gaya E."/>
        </authorList>
    </citation>
    <scope>NUCLEOTIDE SEQUENCE</scope>
    <source>
        <strain evidence="4">LIQ254RAFAR</strain>
    </source>
</reference>
<name>A0AA43QJH5_9LECA</name>
<proteinExistence type="inferred from homology"/>
<sequence length="299" mass="32712">MSLPTLLITGATGKQGGAVIDALRQSQLNYKILALTRNASSPAAKQLLSTPNLTLVEGDTTKPAPIFAAHGPIHGVFGVTALGPKNGDEEAQAEPLIDASISNGVNHFVFTSVDRGGPDRSPHNPTEIAHFRMKHRIEEYLTTHAKDSRMTWTVLRPTAFMDNFEPGMPGKVFASMWAGVGDKPLQLISIRDIGLFAVKAFADPERYHEKAISLAGDALTVEQAKEVFRNTMGYDMPVTYRLVGYTAEMVMTEIGKMFRWFKTEGYGADIAGLRREEPRLQDFGTWLRESSGFAKAGAQ</sequence>
<dbReference type="InterPro" id="IPR051164">
    <property type="entry name" value="NmrA-like_oxidored"/>
</dbReference>
<dbReference type="Gene3D" id="3.90.25.10">
    <property type="entry name" value="UDP-galactose 4-epimerase, domain 1"/>
    <property type="match status" value="1"/>
</dbReference>
<evidence type="ECO:0000313" key="5">
    <source>
        <dbReference type="Proteomes" id="UP001161017"/>
    </source>
</evidence>
<dbReference type="Gene3D" id="3.40.50.720">
    <property type="entry name" value="NAD(P)-binding Rossmann-like Domain"/>
    <property type="match status" value="1"/>
</dbReference>
<dbReference type="SUPFAM" id="SSF51735">
    <property type="entry name" value="NAD(P)-binding Rossmann-fold domains"/>
    <property type="match status" value="1"/>
</dbReference>